<gene>
    <name evidence="2" type="ORF">GS399_17935</name>
</gene>
<keyword evidence="3" id="KW-1185">Reference proteome</keyword>
<dbReference type="PANTHER" id="PTHR43312">
    <property type="entry name" value="D-THREO-ALDOSE 1-DEHYDROGENASE"/>
    <property type="match status" value="1"/>
</dbReference>
<dbReference type="InterPro" id="IPR053135">
    <property type="entry name" value="AKR2_Oxidoreductase"/>
</dbReference>
<evidence type="ECO:0000259" key="1">
    <source>
        <dbReference type="Pfam" id="PF00248"/>
    </source>
</evidence>
<evidence type="ECO:0000313" key="3">
    <source>
        <dbReference type="Proteomes" id="UP000466586"/>
    </source>
</evidence>
<dbReference type="InterPro" id="IPR023210">
    <property type="entry name" value="NADP_OxRdtase_dom"/>
</dbReference>
<dbReference type="PANTHER" id="PTHR43312:SF1">
    <property type="entry name" value="NADP-DEPENDENT OXIDOREDUCTASE DOMAIN-CONTAINING PROTEIN"/>
    <property type="match status" value="1"/>
</dbReference>
<feature type="domain" description="NADP-dependent oxidoreductase" evidence="1">
    <location>
        <begin position="14"/>
        <end position="315"/>
    </location>
</feature>
<dbReference type="InterPro" id="IPR036812">
    <property type="entry name" value="NAD(P)_OxRdtase_dom_sf"/>
</dbReference>
<dbReference type="SUPFAM" id="SSF51430">
    <property type="entry name" value="NAD(P)-linked oxidoreductase"/>
    <property type="match status" value="1"/>
</dbReference>
<organism evidence="2 3">
    <name type="scientific">Hufsiella arboris</name>
    <dbReference type="NCBI Taxonomy" id="2695275"/>
    <lineage>
        <taxon>Bacteria</taxon>
        <taxon>Pseudomonadati</taxon>
        <taxon>Bacteroidota</taxon>
        <taxon>Sphingobacteriia</taxon>
        <taxon>Sphingobacteriales</taxon>
        <taxon>Sphingobacteriaceae</taxon>
        <taxon>Hufsiella</taxon>
    </lineage>
</organism>
<sequence>MNYRSFKDVKVAEVGLGTWQLGSADWGIVDEDYAFKILNAYLEAGGNFIDTADVYGMGVSESIIGKFLKTIPGKEIYVASKLGRRHDSPNGWPQNFTYESMKKHVQDSLKHLQLDQLFLIQLHCIPTEELRKAEVFEHLRRLQSEGLIRYWGASVETSEEALICLEQTGIASLQIIFNLFRQHIADEVFQKAAENEIALIARVPLASGLLAGKFGSQTVFSENDHRNYNANGEQFNVGETFSGIEFNKGVELAGKIKQIMPEGNLAELSLRWILDHPQITTVIPGASKLSQVQHNVRASELQPLNNNTHIALRELYDKEIFSLIRGAF</sequence>
<dbReference type="EMBL" id="WVHT01000010">
    <property type="protein sequence ID" value="MXV52857.1"/>
    <property type="molecule type" value="Genomic_DNA"/>
</dbReference>
<dbReference type="Proteomes" id="UP000466586">
    <property type="component" value="Unassembled WGS sequence"/>
</dbReference>
<comment type="caution">
    <text evidence="2">The sequence shown here is derived from an EMBL/GenBank/DDBJ whole genome shotgun (WGS) entry which is preliminary data.</text>
</comment>
<dbReference type="RefSeq" id="WP_160846034.1">
    <property type="nucleotide sequence ID" value="NZ_WVHT01000010.1"/>
</dbReference>
<dbReference type="Gene3D" id="3.20.20.100">
    <property type="entry name" value="NADP-dependent oxidoreductase domain"/>
    <property type="match status" value="1"/>
</dbReference>
<dbReference type="Pfam" id="PF00248">
    <property type="entry name" value="Aldo_ket_red"/>
    <property type="match status" value="1"/>
</dbReference>
<dbReference type="AlphaFoldDB" id="A0A7K1YE26"/>
<reference evidence="2 3" key="1">
    <citation type="submission" date="2019-11" db="EMBL/GenBank/DDBJ databases">
        <title>Pedobacter sp. HMF7647 Genome sequencing and assembly.</title>
        <authorList>
            <person name="Kang H."/>
            <person name="Kim H."/>
            <person name="Joh K."/>
        </authorList>
    </citation>
    <scope>NUCLEOTIDE SEQUENCE [LARGE SCALE GENOMIC DNA]</scope>
    <source>
        <strain evidence="2 3">HMF7647</strain>
    </source>
</reference>
<name>A0A7K1YE26_9SPHI</name>
<dbReference type="CDD" id="cd19086">
    <property type="entry name" value="AKR_AKR11C1"/>
    <property type="match status" value="1"/>
</dbReference>
<evidence type="ECO:0000313" key="2">
    <source>
        <dbReference type="EMBL" id="MXV52857.1"/>
    </source>
</evidence>
<accession>A0A7K1YE26</accession>
<protein>
    <submittedName>
        <fullName evidence="2">Aldo/keto reductase</fullName>
    </submittedName>
</protein>
<proteinExistence type="predicted"/>